<accession>A0A2Z3HG20</accession>
<evidence type="ECO:0000313" key="3">
    <source>
        <dbReference type="Proteomes" id="UP000245802"/>
    </source>
</evidence>
<gene>
    <name evidence="2" type="ORF">C1280_29720</name>
</gene>
<dbReference type="KEGG" id="gog:C1280_29720"/>
<evidence type="ECO:0000313" key="2">
    <source>
        <dbReference type="EMBL" id="AWM40754.1"/>
    </source>
</evidence>
<evidence type="ECO:0000256" key="1">
    <source>
        <dbReference type="SAM" id="MobiDB-lite"/>
    </source>
</evidence>
<dbReference type="Proteomes" id="UP000245802">
    <property type="component" value="Chromosome"/>
</dbReference>
<proteinExistence type="predicted"/>
<feature type="region of interest" description="Disordered" evidence="1">
    <location>
        <begin position="1"/>
        <end position="69"/>
    </location>
</feature>
<feature type="compositionally biased region" description="Basic residues" evidence="1">
    <location>
        <begin position="32"/>
        <end position="46"/>
    </location>
</feature>
<sequence>MRFGKAPAGSRPRFAPPLNRSRERTPFARSGTHSRRSGVRVGRKNKFGSPARGWGPAARERSRATRRAGSGFKMCAGSLIMPAPNGSFFFAVEGITLL</sequence>
<protein>
    <submittedName>
        <fullName evidence="2">Uncharacterized protein</fullName>
    </submittedName>
</protein>
<name>A0A2Z3HG20_9BACT</name>
<keyword evidence="3" id="KW-1185">Reference proteome</keyword>
<organism evidence="2 3">
    <name type="scientific">Gemmata obscuriglobus</name>
    <dbReference type="NCBI Taxonomy" id="114"/>
    <lineage>
        <taxon>Bacteria</taxon>
        <taxon>Pseudomonadati</taxon>
        <taxon>Planctomycetota</taxon>
        <taxon>Planctomycetia</taxon>
        <taxon>Gemmatales</taxon>
        <taxon>Gemmataceae</taxon>
        <taxon>Gemmata</taxon>
    </lineage>
</organism>
<dbReference type="AlphaFoldDB" id="A0A2Z3HG20"/>
<reference evidence="2 3" key="1">
    <citation type="submission" date="2018-01" db="EMBL/GenBank/DDBJ databases">
        <title>G. obscuriglobus.</title>
        <authorList>
            <person name="Franke J."/>
            <person name="Blomberg W."/>
            <person name="Selmecki A."/>
        </authorList>
    </citation>
    <scope>NUCLEOTIDE SEQUENCE [LARGE SCALE GENOMIC DNA]</scope>
    <source>
        <strain evidence="2 3">DSM 5831</strain>
    </source>
</reference>
<dbReference type="EMBL" id="CP025958">
    <property type="protein sequence ID" value="AWM40754.1"/>
    <property type="molecule type" value="Genomic_DNA"/>
</dbReference>